<dbReference type="Proteomes" id="UP000256977">
    <property type="component" value="Unassembled WGS sequence"/>
</dbReference>
<evidence type="ECO:0000259" key="3">
    <source>
        <dbReference type="SMART" id="SM00387"/>
    </source>
</evidence>
<dbReference type="EMBL" id="QRDZ01000004">
    <property type="protein sequence ID" value="RED85555.1"/>
    <property type="molecule type" value="Genomic_DNA"/>
</dbReference>
<dbReference type="PANTHER" id="PTHR34220:SF7">
    <property type="entry name" value="SENSOR HISTIDINE KINASE YPDA"/>
    <property type="match status" value="1"/>
</dbReference>
<dbReference type="SMART" id="SM00387">
    <property type="entry name" value="HATPase_c"/>
    <property type="match status" value="1"/>
</dbReference>
<reference evidence="4 5" key="1">
    <citation type="submission" date="2018-07" db="EMBL/GenBank/DDBJ databases">
        <title>Genomic Encyclopedia of Type Strains, Phase III (KMG-III): the genomes of soil and plant-associated and newly described type strains.</title>
        <authorList>
            <person name="Whitman W."/>
        </authorList>
    </citation>
    <scope>NUCLEOTIDE SEQUENCE [LARGE SCALE GENOMIC DNA]</scope>
    <source>
        <strain evidence="4 5">CECT 7287</strain>
    </source>
</reference>
<comment type="caution">
    <text evidence="4">The sequence shown here is derived from an EMBL/GenBank/DDBJ whole genome shotgun (WGS) entry which is preliminary data.</text>
</comment>
<keyword evidence="5" id="KW-1185">Reference proteome</keyword>
<evidence type="ECO:0000313" key="4">
    <source>
        <dbReference type="EMBL" id="RED85555.1"/>
    </source>
</evidence>
<dbReference type="Gene3D" id="3.30.565.10">
    <property type="entry name" value="Histidine kinase-like ATPase, C-terminal domain"/>
    <property type="match status" value="1"/>
</dbReference>
<dbReference type="Pfam" id="PF02518">
    <property type="entry name" value="HATPase_c"/>
    <property type="match status" value="1"/>
</dbReference>
<dbReference type="PANTHER" id="PTHR34220">
    <property type="entry name" value="SENSOR HISTIDINE KINASE YPDA"/>
    <property type="match status" value="1"/>
</dbReference>
<dbReference type="InterPro" id="IPR003594">
    <property type="entry name" value="HATPase_dom"/>
</dbReference>
<dbReference type="Pfam" id="PF06580">
    <property type="entry name" value="His_kinase"/>
    <property type="match status" value="1"/>
</dbReference>
<protein>
    <submittedName>
        <fullName evidence="4">Two-component system sensor histidine kinase YesM</fullName>
    </submittedName>
</protein>
<sequence length="587" mass="66591">MNASRTANKLQSSLRRLNIKNRIVLVLLAGFAVHLCLVLLVFNLFSNYYLKKNMNSHIAQTQREVGIGIELMVYDIQMLSLRFLVNSDIYKTIGDEVLSEPEKSGRIRGIIERMIAGNEMVGDVMILTRDGKTYRFQPDDMPIEEPDRLLLNRIEQSGKPVVGPIKRDELGNAYIPFGQKFRNFNTGQNIGTLVVYIKESVLLNLHRASFEGLGYSFLVSDKDVVISHPDPNRIGSVLSPTDVLYPDREAGYRNVELDGKTFFMITYPLNRKLDAFDVNWRFVSVLSSRELFVAIDEGNRYALLFAGLTFVFLLVLSVFLAKKITHPVTRLKTKLNLFGKTGLKGLTGPLLKGDEISELESSYAKMVNRINQLLQENDEEKEKQRKMELTALQSQINPHFLYNTLDAIVWIARLKKQPEIEKLISSLATFFRISLHKGDKFIPVEEEIKLVQSFVTVEQTRFPDKFEVEYDIPEELMKVRLLKLILQPLVENAIKHGISEKRGKGRVVVKGEIRDPDIVFTVVDDGVGFSDSGDGAPHSGKTLFQSGYGLRNVDERIKLEYGREYGLTIQSEPGVGTTADIRIKKEP</sequence>
<dbReference type="InterPro" id="IPR050640">
    <property type="entry name" value="Bact_2-comp_sensor_kinase"/>
</dbReference>
<feature type="transmembrane region" description="Helical" evidence="2">
    <location>
        <begin position="23"/>
        <end position="45"/>
    </location>
</feature>
<keyword evidence="4" id="KW-0418">Kinase</keyword>
<evidence type="ECO:0000313" key="5">
    <source>
        <dbReference type="Proteomes" id="UP000256977"/>
    </source>
</evidence>
<dbReference type="RefSeq" id="WP_116059971.1">
    <property type="nucleotide sequence ID" value="NZ_QRDZ01000004.1"/>
</dbReference>
<organism evidence="4 5">
    <name type="scientific">Cohnella phaseoli</name>
    <dbReference type="NCBI Taxonomy" id="456490"/>
    <lineage>
        <taxon>Bacteria</taxon>
        <taxon>Bacillati</taxon>
        <taxon>Bacillota</taxon>
        <taxon>Bacilli</taxon>
        <taxon>Bacillales</taxon>
        <taxon>Paenibacillaceae</taxon>
        <taxon>Cohnella</taxon>
    </lineage>
</organism>
<feature type="domain" description="Histidine kinase/HSP90-like ATPase" evidence="3">
    <location>
        <begin position="477"/>
        <end position="587"/>
    </location>
</feature>
<evidence type="ECO:0000256" key="1">
    <source>
        <dbReference type="SAM" id="Coils"/>
    </source>
</evidence>
<feature type="coiled-coil region" evidence="1">
    <location>
        <begin position="356"/>
        <end position="390"/>
    </location>
</feature>
<dbReference type="GO" id="GO:0016020">
    <property type="term" value="C:membrane"/>
    <property type="evidence" value="ECO:0007669"/>
    <property type="project" value="InterPro"/>
</dbReference>
<dbReference type="SUPFAM" id="SSF55874">
    <property type="entry name" value="ATPase domain of HSP90 chaperone/DNA topoisomerase II/histidine kinase"/>
    <property type="match status" value="1"/>
</dbReference>
<keyword evidence="4" id="KW-0808">Transferase</keyword>
<feature type="transmembrane region" description="Helical" evidence="2">
    <location>
        <begin position="301"/>
        <end position="321"/>
    </location>
</feature>
<dbReference type="OrthoDB" id="9809348at2"/>
<evidence type="ECO:0000256" key="2">
    <source>
        <dbReference type="SAM" id="Phobius"/>
    </source>
</evidence>
<keyword evidence="2" id="KW-1133">Transmembrane helix</keyword>
<dbReference type="GO" id="GO:0000155">
    <property type="term" value="F:phosphorelay sensor kinase activity"/>
    <property type="evidence" value="ECO:0007669"/>
    <property type="project" value="InterPro"/>
</dbReference>
<keyword evidence="2" id="KW-0812">Transmembrane</keyword>
<gene>
    <name evidence="4" type="ORF">DFP98_104260</name>
</gene>
<keyword evidence="2" id="KW-0472">Membrane</keyword>
<keyword evidence="1" id="KW-0175">Coiled coil</keyword>
<name>A0A3D9KGG5_9BACL</name>
<dbReference type="InterPro" id="IPR036890">
    <property type="entry name" value="HATPase_C_sf"/>
</dbReference>
<dbReference type="AlphaFoldDB" id="A0A3D9KGG5"/>
<dbReference type="Gene3D" id="6.10.340.10">
    <property type="match status" value="1"/>
</dbReference>
<proteinExistence type="predicted"/>
<accession>A0A3D9KGG5</accession>
<dbReference type="InterPro" id="IPR010559">
    <property type="entry name" value="Sig_transdc_His_kin_internal"/>
</dbReference>